<keyword evidence="2" id="KW-1185">Reference proteome</keyword>
<reference evidence="1 2" key="1">
    <citation type="submission" date="2021-07" db="EMBL/GenBank/DDBJ databases">
        <title>Karlodiniumbacter phycospheric gen. nov., sp. nov., a phycosphere bacterium isolated from karlodinium veneficum.</title>
        <authorList>
            <person name="Peng Y."/>
            <person name="Jiang L."/>
            <person name="Lee J."/>
        </authorList>
    </citation>
    <scope>NUCLEOTIDE SEQUENCE</scope>
    <source>
        <strain evidence="1 2">N5</strain>
    </source>
</reference>
<gene>
    <name evidence="1" type="ORF">KUL25_20570</name>
</gene>
<sequence length="92" mass="10034">MSEPGSLRWWQNTALITLAGAALAVWLWDGWPVELVWFPVDTVVLGAPRSEPDLGDYLDAGCLTADNLRAMAEGQPTTIACPVRLVIETEQP</sequence>
<evidence type="ECO:0000313" key="1">
    <source>
        <dbReference type="EMBL" id="QXL87766.1"/>
    </source>
</evidence>
<dbReference type="AlphaFoldDB" id="A0A975TVZ7"/>
<name>A0A975TVZ7_9RHOB</name>
<dbReference type="RefSeq" id="WP_257894619.1">
    <property type="nucleotide sequence ID" value="NZ_JAIMBW010000001.1"/>
</dbReference>
<protein>
    <submittedName>
        <fullName evidence="1">Uncharacterized protein</fullName>
    </submittedName>
</protein>
<evidence type="ECO:0000313" key="2">
    <source>
        <dbReference type="Proteomes" id="UP000693972"/>
    </source>
</evidence>
<organism evidence="1">
    <name type="scientific">Gymnodinialimonas phycosphaerae</name>
    <dbReference type="NCBI Taxonomy" id="2841589"/>
    <lineage>
        <taxon>Bacteria</taxon>
        <taxon>Pseudomonadati</taxon>
        <taxon>Pseudomonadota</taxon>
        <taxon>Alphaproteobacteria</taxon>
        <taxon>Rhodobacterales</taxon>
        <taxon>Paracoccaceae</taxon>
        <taxon>Gymnodinialimonas</taxon>
    </lineage>
</organism>
<dbReference type="Proteomes" id="UP000693972">
    <property type="component" value="Unassembled WGS sequence"/>
</dbReference>
<dbReference type="EMBL" id="CP078073">
    <property type="protein sequence ID" value="QXL87766.1"/>
    <property type="molecule type" value="Genomic_DNA"/>
</dbReference>
<dbReference type="EMBL" id="JAIMBW010000001">
    <property type="protein sequence ID" value="MBY4895163.1"/>
    <property type="molecule type" value="Genomic_DNA"/>
</dbReference>
<accession>A0A975TVZ7</accession>
<proteinExistence type="predicted"/>